<feature type="domain" description="Centromere/kinetochore protein zw10 C-terminal" evidence="3">
    <location>
        <begin position="587"/>
        <end position="734"/>
    </location>
</feature>
<dbReference type="EMBL" id="JAGRRH010000010">
    <property type="protein sequence ID" value="KAG7363568.1"/>
    <property type="molecule type" value="Genomic_DNA"/>
</dbReference>
<dbReference type="OrthoDB" id="534815at2759"/>
<dbReference type="PANTHER" id="PTHR12205:SF0">
    <property type="entry name" value="CENTROMERE_KINETOCHORE PROTEIN ZW10 HOMOLOG"/>
    <property type="match status" value="1"/>
</dbReference>
<accession>A0A9K3PXS1</accession>
<dbReference type="PANTHER" id="PTHR12205">
    <property type="entry name" value="CENTROMERE/KINETOCHORE PROTEIN ZW10"/>
    <property type="match status" value="1"/>
</dbReference>
<name>A0A9K3PXS1_9STRA</name>
<protein>
    <submittedName>
        <fullName evidence="4">Centromere/kinetochore Zw10-domain containing protein</fullName>
    </submittedName>
</protein>
<organism evidence="4 5">
    <name type="scientific">Nitzschia inconspicua</name>
    <dbReference type="NCBI Taxonomy" id="303405"/>
    <lineage>
        <taxon>Eukaryota</taxon>
        <taxon>Sar</taxon>
        <taxon>Stramenopiles</taxon>
        <taxon>Ochrophyta</taxon>
        <taxon>Bacillariophyta</taxon>
        <taxon>Bacillariophyceae</taxon>
        <taxon>Bacillariophycidae</taxon>
        <taxon>Bacillariales</taxon>
        <taxon>Bacillariaceae</taxon>
        <taxon>Nitzschia</taxon>
    </lineage>
</organism>
<sequence>METTSHNNEVLQDRLNRVRKAVHKATQDAWKHANGHSLSFQQQQQQQQYHKNLDENNTASFMLGMDLFGNTTTVTNDGEDGVVAVTSVLEQSVREKLDQVEKDLKRLQHEISIASSSSNGLGDDRDNNMYEEDDYAMREGEYDDDEDDELQKIALTRQIESYKAKVAFLKQASFARSCIEESASLSSPALNVTKEPDLVSASQKLLQALDEVDVAERILQEAATGTPNEVQVANQILSSLRHQVRRHRVHLVHKTAAVLDNSFDLTASSITIKSSEQLEKAYHVLEILGGLAPTQTKTTTKSTALEESMHNLTLQLFRKVFKPILEAAASNRYENNAQPCCWDVEETSDKRATLIGVSTSATRKGNKIHRIEWNVVEQDNSTGRGTQSIPEGDNEDEEEDQTFPSVMTFKNMLTTMQQILVFVQTKVLLERDVICELVGTQLFGRPNAMPSSLNLPELGLESILLGDRDRGVLMEAWVEWIRNHCLKEALLFDDLLQVSSMQQQLFACTLPVCEDLENRKLIPCEHPSKIILFCEMFERKYVDHRRCILLNEARDILTNNDYHNTVVVGVDENPLPKNLSEEALAVFNLSKCSISDTASRIMTLIRRAMDDAVAIPNTISPDSVLSLLRPTLYRTAREMLSLFRAIIPSSHGQEIANVPRTAAVLHNDAVYFAHNCLTLGLEYREKFPPVDEVDTRGRLLKQTCIFVDMVPLFREMADSALGDMMDLQKRQLAEIVGSRISLFGQAMRSDESLQEWSEAETALAAGTYHLRHLAQTWKPILSPSTFLRAIGFLVDVVLSLYLNQIASANYISPAASQFAGGLFQKAAVDIIKLMESEAHVSKFSMEWGRFRAVSKFLGFKTLFQVEEALPSGVFVQLSSQELIRLVLATFPADSSHRRSILQSISSVN</sequence>
<feature type="compositionally biased region" description="Polar residues" evidence="2">
    <location>
        <begin position="377"/>
        <end position="389"/>
    </location>
</feature>
<evidence type="ECO:0000259" key="3">
    <source>
        <dbReference type="Pfam" id="PF20666"/>
    </source>
</evidence>
<dbReference type="AlphaFoldDB" id="A0A9K3PXS1"/>
<keyword evidence="5" id="KW-1185">Reference proteome</keyword>
<dbReference type="GO" id="GO:0005737">
    <property type="term" value="C:cytoplasm"/>
    <property type="evidence" value="ECO:0007669"/>
    <property type="project" value="GOC"/>
</dbReference>
<proteinExistence type="predicted"/>
<evidence type="ECO:0000256" key="2">
    <source>
        <dbReference type="SAM" id="MobiDB-lite"/>
    </source>
</evidence>
<feature type="coiled-coil region" evidence="1">
    <location>
        <begin position="90"/>
        <end position="117"/>
    </location>
</feature>
<dbReference type="Proteomes" id="UP000693970">
    <property type="component" value="Unassembled WGS sequence"/>
</dbReference>
<dbReference type="Pfam" id="PF20666">
    <property type="entry name" value="ZW10_C"/>
    <property type="match status" value="1"/>
</dbReference>
<comment type="caution">
    <text evidence="4">The sequence shown here is derived from an EMBL/GenBank/DDBJ whole genome shotgun (WGS) entry which is preliminary data.</text>
</comment>
<reference evidence="4" key="1">
    <citation type="journal article" date="2021" name="Sci. Rep.">
        <title>Diploid genomic architecture of Nitzschia inconspicua, an elite biomass production diatom.</title>
        <authorList>
            <person name="Oliver A."/>
            <person name="Podell S."/>
            <person name="Pinowska A."/>
            <person name="Traller J.C."/>
            <person name="Smith S.R."/>
            <person name="McClure R."/>
            <person name="Beliaev A."/>
            <person name="Bohutskyi P."/>
            <person name="Hill E.A."/>
            <person name="Rabines A."/>
            <person name="Zheng H."/>
            <person name="Allen L.Z."/>
            <person name="Kuo A."/>
            <person name="Grigoriev I.V."/>
            <person name="Allen A.E."/>
            <person name="Hazlebeck D."/>
            <person name="Allen E.E."/>
        </authorList>
    </citation>
    <scope>NUCLEOTIDE SEQUENCE</scope>
    <source>
        <strain evidence="4">Hildebrandi</strain>
    </source>
</reference>
<evidence type="ECO:0000313" key="5">
    <source>
        <dbReference type="Proteomes" id="UP000693970"/>
    </source>
</evidence>
<evidence type="ECO:0000313" key="4">
    <source>
        <dbReference type="EMBL" id="KAG7363568.1"/>
    </source>
</evidence>
<dbReference type="GO" id="GO:0006888">
    <property type="term" value="P:endoplasmic reticulum to Golgi vesicle-mediated transport"/>
    <property type="evidence" value="ECO:0007669"/>
    <property type="project" value="TreeGrafter"/>
</dbReference>
<dbReference type="InterPro" id="IPR048343">
    <property type="entry name" value="ZW10_C"/>
</dbReference>
<keyword evidence="1" id="KW-0175">Coiled coil</keyword>
<evidence type="ECO:0000256" key="1">
    <source>
        <dbReference type="SAM" id="Coils"/>
    </source>
</evidence>
<gene>
    <name evidence="4" type="ORF">IV203_026929</name>
</gene>
<reference evidence="4" key="2">
    <citation type="submission" date="2021-04" db="EMBL/GenBank/DDBJ databases">
        <authorList>
            <person name="Podell S."/>
        </authorList>
    </citation>
    <scope>NUCLEOTIDE SEQUENCE</scope>
    <source>
        <strain evidence="4">Hildebrandi</strain>
    </source>
</reference>
<feature type="region of interest" description="Disordered" evidence="2">
    <location>
        <begin position="376"/>
        <end position="401"/>
    </location>
</feature>
<feature type="compositionally biased region" description="Acidic residues" evidence="2">
    <location>
        <begin position="392"/>
        <end position="401"/>
    </location>
</feature>
<dbReference type="GO" id="GO:0007094">
    <property type="term" value="P:mitotic spindle assembly checkpoint signaling"/>
    <property type="evidence" value="ECO:0007669"/>
    <property type="project" value="TreeGrafter"/>
</dbReference>
<dbReference type="GO" id="GO:1990423">
    <property type="term" value="C:RZZ complex"/>
    <property type="evidence" value="ECO:0007669"/>
    <property type="project" value="TreeGrafter"/>
</dbReference>